<organism evidence="7 8">
    <name type="scientific">Methanosphaerula palustris (strain ATCC BAA-1556 / DSM 19958 / E1-9c)</name>
    <dbReference type="NCBI Taxonomy" id="521011"/>
    <lineage>
        <taxon>Archaea</taxon>
        <taxon>Methanobacteriati</taxon>
        <taxon>Methanobacteriota</taxon>
        <taxon>Stenosarchaea group</taxon>
        <taxon>Methanomicrobia</taxon>
        <taxon>Methanomicrobiales</taxon>
        <taxon>Methanoregulaceae</taxon>
        <taxon>Methanosphaerula</taxon>
    </lineage>
</organism>
<protein>
    <submittedName>
        <fullName evidence="7">NADPH-dependent FMN reductase</fullName>
    </submittedName>
</protein>
<comment type="similarity">
    <text evidence="5">Belongs to the SsuE family. Isf subfamily.</text>
</comment>
<dbReference type="RefSeq" id="WP_012618136.1">
    <property type="nucleotide sequence ID" value="NC_011832.1"/>
</dbReference>
<dbReference type="eggNOG" id="arCOG02572">
    <property type="taxonomic scope" value="Archaea"/>
</dbReference>
<sequence>MKILGIATSPRNGANSQTLVEHILAGAREAGATTELVRLCDLDIQPCTGCNTCITGGECILQDDMAELWEKLAESDAVVFGSPIYWMRLNAQAYPFIDRFYAHLKKPEFSCDLPKGKKLVVALTCGGLGPEVLNPVNEYVKNVFQFLGFVDAGFIWQNQCYQPKDLTKYPDKIREAKMLGQSLVK</sequence>
<evidence type="ECO:0000259" key="6">
    <source>
        <dbReference type="Pfam" id="PF03358"/>
    </source>
</evidence>
<evidence type="ECO:0000256" key="4">
    <source>
        <dbReference type="ARBA" id="ARBA00022643"/>
    </source>
</evidence>
<keyword evidence="8" id="KW-1185">Reference proteome</keyword>
<dbReference type="Proteomes" id="UP000002457">
    <property type="component" value="Chromosome"/>
</dbReference>
<dbReference type="Pfam" id="PF03358">
    <property type="entry name" value="FMN_red"/>
    <property type="match status" value="1"/>
</dbReference>
<dbReference type="AlphaFoldDB" id="B8GIK4"/>
<dbReference type="InterPro" id="IPR051796">
    <property type="entry name" value="ISF_SsuE-like"/>
</dbReference>
<proteinExistence type="inferred from homology"/>
<dbReference type="OrthoDB" id="9059at2157"/>
<dbReference type="GeneID" id="7270103"/>
<dbReference type="PANTHER" id="PTHR43278">
    <property type="entry name" value="NAD(P)H-DEPENDENT FMN-CONTAINING OXIDOREDUCTASE YWQN-RELATED"/>
    <property type="match status" value="1"/>
</dbReference>
<dbReference type="InterPro" id="IPR029039">
    <property type="entry name" value="Flavoprotein-like_sf"/>
</dbReference>
<dbReference type="EMBL" id="CP001338">
    <property type="protein sequence ID" value="ACL16817.1"/>
    <property type="molecule type" value="Genomic_DNA"/>
</dbReference>
<evidence type="ECO:0000256" key="1">
    <source>
        <dbReference type="ARBA" id="ARBA00001917"/>
    </source>
</evidence>
<keyword evidence="3" id="KW-0285">Flavoprotein</keyword>
<reference evidence="7 8" key="1">
    <citation type="journal article" date="2015" name="Genome Announc.">
        <title>Complete Genome Sequence of Methanosphaerula palustris E1-9CT, a Hydrogenotrophic Methanogen Isolated from a Minerotrophic Fen Peatland.</title>
        <authorList>
            <person name="Cadillo-Quiroz H."/>
            <person name="Browne P."/>
            <person name="Kyrpides N."/>
            <person name="Woyke T."/>
            <person name="Goodwin L."/>
            <person name="Detter C."/>
            <person name="Yavitt J.B."/>
            <person name="Zinder S.H."/>
        </authorList>
    </citation>
    <scope>NUCLEOTIDE SEQUENCE [LARGE SCALE GENOMIC DNA]</scope>
    <source>
        <strain evidence="8">ATCC BAA-1556 / DSM 19958 / E1-9c</strain>
    </source>
</reference>
<keyword evidence="4" id="KW-0288">FMN</keyword>
<evidence type="ECO:0000256" key="5">
    <source>
        <dbReference type="ARBA" id="ARBA00038292"/>
    </source>
</evidence>
<comment type="cofactor">
    <cofactor evidence="2">
        <name>[4Fe-4S] cluster</name>
        <dbReference type="ChEBI" id="CHEBI:49883"/>
    </cofactor>
</comment>
<name>B8GIK4_METPE</name>
<evidence type="ECO:0000313" key="7">
    <source>
        <dbReference type="EMBL" id="ACL16817.1"/>
    </source>
</evidence>
<dbReference type="PANTHER" id="PTHR43278:SF2">
    <property type="entry name" value="IRON-SULFUR FLAVOPROTEIN"/>
    <property type="match status" value="1"/>
</dbReference>
<dbReference type="InterPro" id="IPR005025">
    <property type="entry name" value="FMN_Rdtase-like_dom"/>
</dbReference>
<dbReference type="Gene3D" id="3.40.50.360">
    <property type="match status" value="1"/>
</dbReference>
<dbReference type="GO" id="GO:0016491">
    <property type="term" value="F:oxidoreductase activity"/>
    <property type="evidence" value="ECO:0007669"/>
    <property type="project" value="InterPro"/>
</dbReference>
<dbReference type="KEGG" id="mpl:Mpal_1498"/>
<gene>
    <name evidence="7" type="ordered locus">Mpal_1498</name>
</gene>
<comment type="cofactor">
    <cofactor evidence="1">
        <name>FMN</name>
        <dbReference type="ChEBI" id="CHEBI:58210"/>
    </cofactor>
</comment>
<dbReference type="SUPFAM" id="SSF52218">
    <property type="entry name" value="Flavoproteins"/>
    <property type="match status" value="1"/>
</dbReference>
<evidence type="ECO:0000256" key="2">
    <source>
        <dbReference type="ARBA" id="ARBA00001966"/>
    </source>
</evidence>
<dbReference type="HOGENOM" id="CLU_050993_4_2_2"/>
<accession>B8GIK4</accession>
<evidence type="ECO:0000256" key="3">
    <source>
        <dbReference type="ARBA" id="ARBA00022630"/>
    </source>
</evidence>
<feature type="domain" description="NADPH-dependent FMN reductase-like" evidence="6">
    <location>
        <begin position="1"/>
        <end position="110"/>
    </location>
</feature>
<evidence type="ECO:0000313" key="8">
    <source>
        <dbReference type="Proteomes" id="UP000002457"/>
    </source>
</evidence>